<feature type="non-terminal residue" evidence="1">
    <location>
        <position position="152"/>
    </location>
</feature>
<accession>A0ACA9L8R0</accession>
<name>A0ACA9L8R0_9GLOM</name>
<keyword evidence="2" id="KW-1185">Reference proteome</keyword>
<evidence type="ECO:0000313" key="2">
    <source>
        <dbReference type="Proteomes" id="UP000789366"/>
    </source>
</evidence>
<dbReference type="EMBL" id="CAJVPW010003037">
    <property type="protein sequence ID" value="CAG8517370.1"/>
    <property type="molecule type" value="Genomic_DNA"/>
</dbReference>
<gene>
    <name evidence="1" type="ORF">SPELUC_LOCUS3763</name>
</gene>
<organism evidence="1 2">
    <name type="scientific">Cetraspora pellucida</name>
    <dbReference type="NCBI Taxonomy" id="1433469"/>
    <lineage>
        <taxon>Eukaryota</taxon>
        <taxon>Fungi</taxon>
        <taxon>Fungi incertae sedis</taxon>
        <taxon>Mucoromycota</taxon>
        <taxon>Glomeromycotina</taxon>
        <taxon>Glomeromycetes</taxon>
        <taxon>Diversisporales</taxon>
        <taxon>Gigasporaceae</taxon>
        <taxon>Cetraspora</taxon>
    </lineage>
</organism>
<protein>
    <submittedName>
        <fullName evidence="1">955_t:CDS:1</fullName>
    </submittedName>
</protein>
<proteinExistence type="predicted"/>
<reference evidence="1" key="1">
    <citation type="submission" date="2021-06" db="EMBL/GenBank/DDBJ databases">
        <authorList>
            <person name="Kallberg Y."/>
            <person name="Tangrot J."/>
            <person name="Rosling A."/>
        </authorList>
    </citation>
    <scope>NUCLEOTIDE SEQUENCE</scope>
    <source>
        <strain evidence="1">28 12/20/2015</strain>
    </source>
</reference>
<dbReference type="Proteomes" id="UP000789366">
    <property type="component" value="Unassembled WGS sequence"/>
</dbReference>
<comment type="caution">
    <text evidence="1">The sequence shown here is derived from an EMBL/GenBank/DDBJ whole genome shotgun (WGS) entry which is preliminary data.</text>
</comment>
<sequence length="152" mass="16957">MAKVISQQSKPNLAVAYDLVIADLFSKLKRIKSGGSIKIGLYFYGQQIKSNEYLKLLPVVGGLAFGLNTLNNQLPKSEPSGLMKMVGQSLPFLPLLFEQFTGQKIPQMGGTMFEIQMALNQILSNQQDFNRRLTALENNTTQQFTNLTQQVQ</sequence>
<evidence type="ECO:0000313" key="1">
    <source>
        <dbReference type="EMBL" id="CAG8517370.1"/>
    </source>
</evidence>